<evidence type="ECO:0000313" key="3">
    <source>
        <dbReference type="EMBL" id="MFC5279882.1"/>
    </source>
</evidence>
<dbReference type="RefSeq" id="WP_256412409.1">
    <property type="nucleotide sequence ID" value="NZ_JANHDM010000010.1"/>
</dbReference>
<proteinExistence type="predicted"/>
<dbReference type="InterPro" id="IPR025646">
    <property type="entry name" value="DUF4350"/>
</dbReference>
<feature type="compositionally biased region" description="Pro residues" evidence="1">
    <location>
        <begin position="321"/>
        <end position="331"/>
    </location>
</feature>
<organism evidence="3 4">
    <name type="scientific">Halorubrum rubrum</name>
    <dbReference type="NCBI Taxonomy" id="1126240"/>
    <lineage>
        <taxon>Archaea</taxon>
        <taxon>Methanobacteriati</taxon>
        <taxon>Methanobacteriota</taxon>
        <taxon>Stenosarchaea group</taxon>
        <taxon>Halobacteria</taxon>
        <taxon>Halobacteriales</taxon>
        <taxon>Haloferacaceae</taxon>
        <taxon>Halorubrum</taxon>
    </lineage>
</organism>
<dbReference type="EMBL" id="JBHSKY010000016">
    <property type="protein sequence ID" value="MFC5279882.1"/>
    <property type="molecule type" value="Genomic_DNA"/>
</dbReference>
<sequence>MSRAVTLAVAFLVTFATIAGGSALAGYVTADGAAPAPEIENDHFQSTDVIKDDDPGEANVAMDSDAEPQTIVIDPGVQAAGGGVATNPLSLIGLAGGGVADRDIRPLANALIENGHDVRVYTPEAGASQMPNRPGASGPTPLGEDLAEADAFVTFRSDYEEEELEDIETFVEADGRMVLATEPDAEFDQPGPTSLDATLGTTTEPGYVYNMVENDLNYQRVYAEPTGDSALTAGVDRAMFSTVTPVGTAADGGDEFRPIDGSELSTTRAATDAPLLVRDGGVVAVGDADFLSPENAQRADNDVLIGNLADFLVENDRDPETQPPETPPEEPTQPTEPTQPPTEPTEPTQPPTNETSATA</sequence>
<dbReference type="Proteomes" id="UP001596118">
    <property type="component" value="Unassembled WGS sequence"/>
</dbReference>
<feature type="region of interest" description="Disordered" evidence="1">
    <location>
        <begin position="313"/>
        <end position="359"/>
    </location>
</feature>
<keyword evidence="4" id="KW-1185">Reference proteome</keyword>
<dbReference type="AlphaFoldDB" id="A0ABD5R4H9"/>
<evidence type="ECO:0000313" key="4">
    <source>
        <dbReference type="Proteomes" id="UP001596118"/>
    </source>
</evidence>
<reference evidence="3 4" key="1">
    <citation type="journal article" date="2019" name="Int. J. Syst. Evol. Microbiol.">
        <title>The Global Catalogue of Microorganisms (GCM) 10K type strain sequencing project: providing services to taxonomists for standard genome sequencing and annotation.</title>
        <authorList>
            <consortium name="The Broad Institute Genomics Platform"/>
            <consortium name="The Broad Institute Genome Sequencing Center for Infectious Disease"/>
            <person name="Wu L."/>
            <person name="Ma J."/>
        </authorList>
    </citation>
    <scope>NUCLEOTIDE SEQUENCE [LARGE SCALE GENOMIC DNA]</scope>
    <source>
        <strain evidence="3 4">CGMCC 1.12124</strain>
    </source>
</reference>
<protein>
    <submittedName>
        <fullName evidence="3">DUF4350 domain-containing protein</fullName>
    </submittedName>
</protein>
<gene>
    <name evidence="3" type="ORF">ACFPM1_14090</name>
</gene>
<comment type="caution">
    <text evidence="3">The sequence shown here is derived from an EMBL/GenBank/DDBJ whole genome shotgun (WGS) entry which is preliminary data.</text>
</comment>
<name>A0ABD5R4H9_9EURY</name>
<feature type="domain" description="DUF4350" evidence="2">
    <location>
        <begin position="156"/>
        <end position="308"/>
    </location>
</feature>
<evidence type="ECO:0000259" key="2">
    <source>
        <dbReference type="Pfam" id="PF14258"/>
    </source>
</evidence>
<feature type="compositionally biased region" description="Pro residues" evidence="1">
    <location>
        <begin position="337"/>
        <end position="350"/>
    </location>
</feature>
<accession>A0ABD5R4H9</accession>
<evidence type="ECO:0000256" key="1">
    <source>
        <dbReference type="SAM" id="MobiDB-lite"/>
    </source>
</evidence>
<dbReference type="Pfam" id="PF14258">
    <property type="entry name" value="DUF4350"/>
    <property type="match status" value="1"/>
</dbReference>